<dbReference type="EMBL" id="MU839002">
    <property type="protein sequence ID" value="KAK1769400.1"/>
    <property type="molecule type" value="Genomic_DNA"/>
</dbReference>
<comment type="caution">
    <text evidence="2">The sequence shown here is derived from an EMBL/GenBank/DDBJ whole genome shotgun (WGS) entry which is preliminary data.</text>
</comment>
<name>A0AAJ0C3C0_9PEZI</name>
<gene>
    <name evidence="2" type="ORF">QBC33DRAFT_318276</name>
</gene>
<feature type="chain" id="PRO_5042476674" description="Secreted protein" evidence="1">
    <location>
        <begin position="21"/>
        <end position="185"/>
    </location>
</feature>
<dbReference type="Proteomes" id="UP001244011">
    <property type="component" value="Unassembled WGS sequence"/>
</dbReference>
<keyword evidence="1" id="KW-0732">Signal</keyword>
<keyword evidence="3" id="KW-1185">Reference proteome</keyword>
<protein>
    <recommendedName>
        <fullName evidence="4">Secreted protein</fullName>
    </recommendedName>
</protein>
<dbReference type="GeneID" id="85306751"/>
<organism evidence="2 3">
    <name type="scientific">Phialemonium atrogriseum</name>
    <dbReference type="NCBI Taxonomy" id="1093897"/>
    <lineage>
        <taxon>Eukaryota</taxon>
        <taxon>Fungi</taxon>
        <taxon>Dikarya</taxon>
        <taxon>Ascomycota</taxon>
        <taxon>Pezizomycotina</taxon>
        <taxon>Sordariomycetes</taxon>
        <taxon>Sordariomycetidae</taxon>
        <taxon>Cephalothecales</taxon>
        <taxon>Cephalothecaceae</taxon>
        <taxon>Phialemonium</taxon>
    </lineage>
</organism>
<feature type="signal peptide" evidence="1">
    <location>
        <begin position="1"/>
        <end position="20"/>
    </location>
</feature>
<dbReference type="RefSeq" id="XP_060285613.1">
    <property type="nucleotide sequence ID" value="XM_060423564.1"/>
</dbReference>
<evidence type="ECO:0008006" key="4">
    <source>
        <dbReference type="Google" id="ProtNLM"/>
    </source>
</evidence>
<evidence type="ECO:0000313" key="3">
    <source>
        <dbReference type="Proteomes" id="UP001244011"/>
    </source>
</evidence>
<evidence type="ECO:0000256" key="1">
    <source>
        <dbReference type="SAM" id="SignalP"/>
    </source>
</evidence>
<dbReference type="AlphaFoldDB" id="A0AAJ0C3C0"/>
<evidence type="ECO:0000313" key="2">
    <source>
        <dbReference type="EMBL" id="KAK1769400.1"/>
    </source>
</evidence>
<proteinExistence type="predicted"/>
<sequence length="185" mass="20231">MRYIILGLLLMNISRYTVTGHTQCALSLSWRAPTERNVPAGQRPLSGLPPGVRTEGISAGHIMAQQQTVFDDRPALLAASPTFLMSSDIEGSKPPFLHAFQVYFHPSAIENEIRSSPSGASGKPLAPRSTLAAPRFAVHACSHPTDGGATHRITRRRALHCYGWGWLIWPWLACIVRPSRPTTKG</sequence>
<accession>A0AAJ0C3C0</accession>
<reference evidence="2" key="1">
    <citation type="submission" date="2023-06" db="EMBL/GenBank/DDBJ databases">
        <title>Genome-scale phylogeny and comparative genomics of the fungal order Sordariales.</title>
        <authorList>
            <consortium name="Lawrence Berkeley National Laboratory"/>
            <person name="Hensen N."/>
            <person name="Bonometti L."/>
            <person name="Westerberg I."/>
            <person name="Brannstrom I.O."/>
            <person name="Guillou S."/>
            <person name="Cros-Aarteil S."/>
            <person name="Calhoun S."/>
            <person name="Haridas S."/>
            <person name="Kuo A."/>
            <person name="Mondo S."/>
            <person name="Pangilinan J."/>
            <person name="Riley R."/>
            <person name="Labutti K."/>
            <person name="Andreopoulos B."/>
            <person name="Lipzen A."/>
            <person name="Chen C."/>
            <person name="Yanf M."/>
            <person name="Daum C."/>
            <person name="Ng V."/>
            <person name="Clum A."/>
            <person name="Steindorff A."/>
            <person name="Ohm R."/>
            <person name="Martin F."/>
            <person name="Silar P."/>
            <person name="Natvig D."/>
            <person name="Lalanne C."/>
            <person name="Gautier V."/>
            <person name="Ament-Velasquez S.L."/>
            <person name="Kruys A."/>
            <person name="Hutchinson M.I."/>
            <person name="Powell A.J."/>
            <person name="Barry K."/>
            <person name="Miller A.N."/>
            <person name="Grigoriev I.V."/>
            <person name="Debuchy R."/>
            <person name="Gladieux P."/>
            <person name="Thoren M.H."/>
            <person name="Johannesson H."/>
        </authorList>
    </citation>
    <scope>NUCLEOTIDE SEQUENCE</scope>
    <source>
        <strain evidence="2">8032-3</strain>
    </source>
</reference>